<keyword evidence="1" id="KW-1133">Transmembrane helix</keyword>
<comment type="caution">
    <text evidence="2">The sequence shown here is derived from an EMBL/GenBank/DDBJ whole genome shotgun (WGS) entry which is preliminary data.</text>
</comment>
<reference evidence="2" key="1">
    <citation type="journal article" date="2014" name="Int. J. Syst. Evol. Microbiol.">
        <title>Complete genome sequence of Corynebacterium casei LMG S-19264T (=DSM 44701T), isolated from a smear-ripened cheese.</title>
        <authorList>
            <consortium name="US DOE Joint Genome Institute (JGI-PGF)"/>
            <person name="Walter F."/>
            <person name="Albersmeier A."/>
            <person name="Kalinowski J."/>
            <person name="Ruckert C."/>
        </authorList>
    </citation>
    <scope>NUCLEOTIDE SEQUENCE</scope>
    <source>
        <strain evidence="2">JCM 14371</strain>
    </source>
</reference>
<reference evidence="2" key="2">
    <citation type="submission" date="2020-09" db="EMBL/GenBank/DDBJ databases">
        <authorList>
            <person name="Sun Q."/>
            <person name="Ohkuma M."/>
        </authorList>
    </citation>
    <scope>NUCLEOTIDE SEQUENCE</scope>
    <source>
        <strain evidence="2">JCM 14371</strain>
    </source>
</reference>
<feature type="transmembrane region" description="Helical" evidence="1">
    <location>
        <begin position="20"/>
        <end position="42"/>
    </location>
</feature>
<protein>
    <submittedName>
        <fullName evidence="2">Uncharacterized protein</fullName>
    </submittedName>
</protein>
<feature type="transmembrane region" description="Helical" evidence="1">
    <location>
        <begin position="48"/>
        <end position="64"/>
    </location>
</feature>
<keyword evidence="3" id="KW-1185">Reference proteome</keyword>
<dbReference type="Proteomes" id="UP000635726">
    <property type="component" value="Unassembled WGS sequence"/>
</dbReference>
<keyword evidence="1" id="KW-0472">Membrane</keyword>
<evidence type="ECO:0000313" key="3">
    <source>
        <dbReference type="Proteomes" id="UP000635726"/>
    </source>
</evidence>
<dbReference type="RefSeq" id="WP_188964469.1">
    <property type="nucleotide sequence ID" value="NZ_BMOE01000017.1"/>
</dbReference>
<accession>A0A917PPT9</accession>
<evidence type="ECO:0000256" key="1">
    <source>
        <dbReference type="SAM" id="Phobius"/>
    </source>
</evidence>
<sequence>MLEWEVRGFKEMPESYPLVWTWMLLALSALFVGVFVSATWAHGTVFEFQQGLCVVMVGVLYSVWKRTVPARPR</sequence>
<dbReference type="EMBL" id="BMOE01000017">
    <property type="protein sequence ID" value="GGJ86886.1"/>
    <property type="molecule type" value="Genomic_DNA"/>
</dbReference>
<keyword evidence="1" id="KW-0812">Transmembrane</keyword>
<dbReference type="AlphaFoldDB" id="A0A917PPT9"/>
<gene>
    <name evidence="2" type="ORF">GCM10008939_33590</name>
</gene>
<organism evidence="2 3">
    <name type="scientific">Deinococcus aquiradiocola</name>
    <dbReference type="NCBI Taxonomy" id="393059"/>
    <lineage>
        <taxon>Bacteria</taxon>
        <taxon>Thermotogati</taxon>
        <taxon>Deinococcota</taxon>
        <taxon>Deinococci</taxon>
        <taxon>Deinococcales</taxon>
        <taxon>Deinococcaceae</taxon>
        <taxon>Deinococcus</taxon>
    </lineage>
</organism>
<proteinExistence type="predicted"/>
<evidence type="ECO:0000313" key="2">
    <source>
        <dbReference type="EMBL" id="GGJ86886.1"/>
    </source>
</evidence>
<name>A0A917PPT9_9DEIO</name>